<protein>
    <submittedName>
        <fullName evidence="2">Uncharacterized protein</fullName>
    </submittedName>
</protein>
<dbReference type="AlphaFoldDB" id="A0AA88N0R4"/>
<evidence type="ECO:0000256" key="1">
    <source>
        <dbReference type="SAM" id="MobiDB-lite"/>
    </source>
</evidence>
<feature type="region of interest" description="Disordered" evidence="1">
    <location>
        <begin position="394"/>
        <end position="415"/>
    </location>
</feature>
<name>A0AA88N0R4_CHASR</name>
<dbReference type="EMBL" id="JAUPFM010000006">
    <property type="protein sequence ID" value="KAK2848635.1"/>
    <property type="molecule type" value="Genomic_DNA"/>
</dbReference>
<organism evidence="2 3">
    <name type="scientific">Channa striata</name>
    <name type="common">Snakehead murrel</name>
    <name type="synonym">Ophicephalus striatus</name>
    <dbReference type="NCBI Taxonomy" id="64152"/>
    <lineage>
        <taxon>Eukaryota</taxon>
        <taxon>Metazoa</taxon>
        <taxon>Chordata</taxon>
        <taxon>Craniata</taxon>
        <taxon>Vertebrata</taxon>
        <taxon>Euteleostomi</taxon>
        <taxon>Actinopterygii</taxon>
        <taxon>Neopterygii</taxon>
        <taxon>Teleostei</taxon>
        <taxon>Neoteleostei</taxon>
        <taxon>Acanthomorphata</taxon>
        <taxon>Anabantaria</taxon>
        <taxon>Anabantiformes</taxon>
        <taxon>Channoidei</taxon>
        <taxon>Channidae</taxon>
        <taxon>Channa</taxon>
    </lineage>
</organism>
<proteinExistence type="predicted"/>
<evidence type="ECO:0000313" key="3">
    <source>
        <dbReference type="Proteomes" id="UP001187415"/>
    </source>
</evidence>
<feature type="region of interest" description="Disordered" evidence="1">
    <location>
        <begin position="42"/>
        <end position="84"/>
    </location>
</feature>
<reference evidence="2" key="1">
    <citation type="submission" date="2023-07" db="EMBL/GenBank/DDBJ databases">
        <title>Chromosome-level Genome Assembly of Striped Snakehead (Channa striata).</title>
        <authorList>
            <person name="Liu H."/>
        </authorList>
    </citation>
    <scope>NUCLEOTIDE SEQUENCE</scope>
    <source>
        <strain evidence="2">Gz</strain>
        <tissue evidence="2">Muscle</tissue>
    </source>
</reference>
<sequence length="415" mass="45671">MLGSTASSTLEFTKPTSSTRMMAALCPLLACKDYKGKKVEEIRRSGSPVQSHAYKQHVEIDGRRDRREGRGDERKKRLYEKEQEIEGDRPAHAWTLARGISRRSPVGELLHVKGCPFEDDRVRGRYVCRAHYSEHSCSGPSCALIHAKASRVPYGTSSESSCPVVELLTFRKEELEFKDPCVAGTRGPEASYGALGRESGPGRGCRPRTEEELDAVALVLKSCLPAMIAHFSTLLTDEFLRQYEVADCGQAPVAGPQSWTEFCTADRVRFGGRAELGLAGEWQASVVREATLRSAVAVSTLAMGELFSSRTLVLMCFDKTRTRHNQWSMLATHIHLHVNQPEFAKGLAGSDLESSLPLMVAVTLDKYTSCAASDKKRAGWGRSVVTIDSQVTRPQRARDLRGDLSPGTSVQPLLS</sequence>
<keyword evidence="3" id="KW-1185">Reference proteome</keyword>
<gene>
    <name evidence="2" type="ORF">Q5P01_008469</name>
</gene>
<comment type="caution">
    <text evidence="2">The sequence shown here is derived from an EMBL/GenBank/DDBJ whole genome shotgun (WGS) entry which is preliminary data.</text>
</comment>
<feature type="compositionally biased region" description="Polar residues" evidence="1">
    <location>
        <begin position="406"/>
        <end position="415"/>
    </location>
</feature>
<evidence type="ECO:0000313" key="2">
    <source>
        <dbReference type="EMBL" id="KAK2848635.1"/>
    </source>
</evidence>
<feature type="compositionally biased region" description="Basic and acidic residues" evidence="1">
    <location>
        <begin position="56"/>
        <end position="84"/>
    </location>
</feature>
<dbReference type="Proteomes" id="UP001187415">
    <property type="component" value="Unassembled WGS sequence"/>
</dbReference>
<accession>A0AA88N0R4</accession>